<evidence type="ECO:0000256" key="2">
    <source>
        <dbReference type="ARBA" id="ARBA00008611"/>
    </source>
</evidence>
<dbReference type="EC" id="4.1.1.19" evidence="3"/>
<comment type="similarity">
    <text evidence="2">Belongs to the pyruvoyl-dependent arginine decarboxylase family.</text>
</comment>
<proteinExistence type="inferred from homology"/>
<dbReference type="InterPro" id="IPR002724">
    <property type="entry name" value="Pyruvoyl-dep_arg_deCO2ase"/>
</dbReference>
<evidence type="ECO:0000256" key="8">
    <source>
        <dbReference type="ARBA" id="ARBA00049309"/>
    </source>
</evidence>
<protein>
    <recommendedName>
        <fullName evidence="4">Pyruvoyl-dependent arginine decarboxylase AaxB</fullName>
        <ecNumber evidence="3">4.1.1.19</ecNumber>
    </recommendedName>
</protein>
<dbReference type="AlphaFoldDB" id="A0A7W3IQ27"/>
<dbReference type="Pfam" id="PF01862">
    <property type="entry name" value="PvlArgDC"/>
    <property type="match status" value="1"/>
</dbReference>
<gene>
    <name evidence="9" type="ORF">FHX74_000766</name>
</gene>
<dbReference type="GO" id="GO:0008792">
    <property type="term" value="F:arginine decarboxylase activity"/>
    <property type="evidence" value="ECO:0007669"/>
    <property type="project" value="UniProtKB-EC"/>
</dbReference>
<comment type="cofactor">
    <cofactor evidence="1">
        <name>pyruvate</name>
        <dbReference type="ChEBI" id="CHEBI:15361"/>
    </cofactor>
</comment>
<evidence type="ECO:0000256" key="4">
    <source>
        <dbReference type="ARBA" id="ARBA00014727"/>
    </source>
</evidence>
<dbReference type="PANTHER" id="PTHR40438:SF1">
    <property type="entry name" value="PYRUVOYL-DEPENDENT ARGININE DECARBOXYLASE"/>
    <property type="match status" value="1"/>
</dbReference>
<sequence>MSITLDSARRRATNAQTGLVIKVSTGVGTGRTRLAAFDAALRNAGLADFNLIRLSSVIPPGSIVSEVGRHEQLRGDHGDRLYCVYAESFASTPHSEAWAGVAWSTREDGSGAGLFVEHSGLSEQQVSTDLDLTLEDLSIGRGGIYHPAGKVMASAVCEDHPVCALVIASYSAQGWDGHDH</sequence>
<evidence type="ECO:0000256" key="5">
    <source>
        <dbReference type="ARBA" id="ARBA00022793"/>
    </source>
</evidence>
<dbReference type="InterPro" id="IPR016104">
    <property type="entry name" value="Pyr-dep_his/arg-deCO2ase"/>
</dbReference>
<dbReference type="GO" id="GO:0006527">
    <property type="term" value="P:L-arginine catabolic process"/>
    <property type="evidence" value="ECO:0007669"/>
    <property type="project" value="InterPro"/>
</dbReference>
<reference evidence="9 10" key="1">
    <citation type="submission" date="2020-07" db="EMBL/GenBank/DDBJ databases">
        <title>Sequencing the genomes of 1000 actinobacteria strains.</title>
        <authorList>
            <person name="Klenk H.-P."/>
        </authorList>
    </citation>
    <scope>NUCLEOTIDE SEQUENCE [LARGE SCALE GENOMIC DNA]</scope>
    <source>
        <strain evidence="9 10">DSM 100723</strain>
    </source>
</reference>
<keyword evidence="5" id="KW-0210">Decarboxylase</keyword>
<comment type="caution">
    <text evidence="9">The sequence shown here is derived from an EMBL/GenBank/DDBJ whole genome shotgun (WGS) entry which is preliminary data.</text>
</comment>
<dbReference type="Gene3D" id="3.50.20.10">
    <property type="entry name" value="Pyruvoyl-Dependent Histidine Decarboxylase, subunit B"/>
    <property type="match status" value="1"/>
</dbReference>
<evidence type="ECO:0000256" key="3">
    <source>
        <dbReference type="ARBA" id="ARBA00012426"/>
    </source>
</evidence>
<keyword evidence="10" id="KW-1185">Reference proteome</keyword>
<accession>A0A7W3IQ27</accession>
<dbReference type="EMBL" id="JACGWT010000001">
    <property type="protein sequence ID" value="MBA8793172.1"/>
    <property type="molecule type" value="Genomic_DNA"/>
</dbReference>
<dbReference type="Proteomes" id="UP000523079">
    <property type="component" value="Unassembled WGS sequence"/>
</dbReference>
<dbReference type="SFLD" id="SFLDG01170">
    <property type="entry name" value="Pyruvoyl-dependent_arginine_de"/>
    <property type="match status" value="1"/>
</dbReference>
<comment type="catalytic activity">
    <reaction evidence="8">
        <text>L-arginine + H(+) = agmatine + CO2</text>
        <dbReference type="Rhea" id="RHEA:17641"/>
        <dbReference type="ChEBI" id="CHEBI:15378"/>
        <dbReference type="ChEBI" id="CHEBI:16526"/>
        <dbReference type="ChEBI" id="CHEBI:32682"/>
        <dbReference type="ChEBI" id="CHEBI:58145"/>
        <dbReference type="EC" id="4.1.1.19"/>
    </reaction>
</comment>
<keyword evidence="6 9" id="KW-0456">Lyase</keyword>
<evidence type="ECO:0000256" key="6">
    <source>
        <dbReference type="ARBA" id="ARBA00023239"/>
    </source>
</evidence>
<evidence type="ECO:0000256" key="1">
    <source>
        <dbReference type="ARBA" id="ARBA00001928"/>
    </source>
</evidence>
<dbReference type="SUPFAM" id="SSF56271">
    <property type="entry name" value="Pyruvoyl-dependent histidine and arginine decarboxylases"/>
    <property type="match status" value="1"/>
</dbReference>
<name>A0A7W3IQ27_9ACTN</name>
<evidence type="ECO:0000256" key="7">
    <source>
        <dbReference type="ARBA" id="ARBA00023317"/>
    </source>
</evidence>
<dbReference type="InterPro" id="IPR016105">
    <property type="entry name" value="Pyr-dep_his/arg-deCO2ase_sand"/>
</dbReference>
<keyword evidence="7" id="KW-0670">Pyruvate</keyword>
<dbReference type="SFLD" id="SFLDS00055">
    <property type="entry name" value="Pyruvoyl-Dependent_Histidine/A"/>
    <property type="match status" value="1"/>
</dbReference>
<dbReference type="RefSeq" id="WP_182558710.1">
    <property type="nucleotide sequence ID" value="NZ_JACGWT010000001.1"/>
</dbReference>
<evidence type="ECO:0000313" key="9">
    <source>
        <dbReference type="EMBL" id="MBA8793172.1"/>
    </source>
</evidence>
<evidence type="ECO:0000313" key="10">
    <source>
        <dbReference type="Proteomes" id="UP000523079"/>
    </source>
</evidence>
<dbReference type="PANTHER" id="PTHR40438">
    <property type="entry name" value="PYRUVOYL-DEPENDENT ARGININE DECARBOXYLASE"/>
    <property type="match status" value="1"/>
</dbReference>
<organism evidence="9 10">
    <name type="scientific">Microlunatus kandeliicorticis</name>
    <dbReference type="NCBI Taxonomy" id="1759536"/>
    <lineage>
        <taxon>Bacteria</taxon>
        <taxon>Bacillati</taxon>
        <taxon>Actinomycetota</taxon>
        <taxon>Actinomycetes</taxon>
        <taxon>Propionibacteriales</taxon>
        <taxon>Propionibacteriaceae</taxon>
        <taxon>Microlunatus</taxon>
    </lineage>
</organism>